<dbReference type="PROSITE" id="PS00194">
    <property type="entry name" value="THIOREDOXIN_1"/>
    <property type="match status" value="1"/>
</dbReference>
<keyword evidence="5" id="KW-0676">Redox-active center</keyword>
<feature type="domain" description="Thioredoxin" evidence="7">
    <location>
        <begin position="55"/>
        <end position="197"/>
    </location>
</feature>
<keyword evidence="3" id="KW-0812">Transmembrane</keyword>
<reference evidence="8" key="1">
    <citation type="submission" date="2021-03" db="EMBL/GenBank/DDBJ databases">
        <title>Whole genome sequence of Streptomyces bomunensis MMS17-BM035.</title>
        <authorList>
            <person name="Lee J.H."/>
        </authorList>
    </citation>
    <scope>NUCLEOTIDE SEQUENCE</scope>
    <source>
        <strain evidence="8">MMS17-BM035</strain>
    </source>
</reference>
<keyword evidence="2" id="KW-0201">Cytochrome c-type biogenesis</keyword>
<dbReference type="InterPro" id="IPR013766">
    <property type="entry name" value="Thioredoxin_domain"/>
</dbReference>
<dbReference type="CDD" id="cd02966">
    <property type="entry name" value="TlpA_like_family"/>
    <property type="match status" value="1"/>
</dbReference>
<dbReference type="GO" id="GO:0017004">
    <property type="term" value="P:cytochrome complex assembly"/>
    <property type="evidence" value="ECO:0007669"/>
    <property type="project" value="UniProtKB-KW"/>
</dbReference>
<organism evidence="8 9">
    <name type="scientific">Streptomyces montanisoli</name>
    <dbReference type="NCBI Taxonomy" id="2798581"/>
    <lineage>
        <taxon>Bacteria</taxon>
        <taxon>Bacillati</taxon>
        <taxon>Actinomycetota</taxon>
        <taxon>Actinomycetes</taxon>
        <taxon>Kitasatosporales</taxon>
        <taxon>Streptomycetaceae</taxon>
        <taxon>Streptomyces</taxon>
    </lineage>
</organism>
<evidence type="ECO:0000259" key="7">
    <source>
        <dbReference type="PROSITE" id="PS51352"/>
    </source>
</evidence>
<dbReference type="InterPro" id="IPR013740">
    <property type="entry name" value="Redoxin"/>
</dbReference>
<dbReference type="SUPFAM" id="SSF52833">
    <property type="entry name" value="Thioredoxin-like"/>
    <property type="match status" value="1"/>
</dbReference>
<evidence type="ECO:0000256" key="5">
    <source>
        <dbReference type="ARBA" id="ARBA00023284"/>
    </source>
</evidence>
<dbReference type="RefSeq" id="WP_209337836.1">
    <property type="nucleotide sequence ID" value="NZ_JAGIQL010000002.1"/>
</dbReference>
<evidence type="ECO:0000256" key="6">
    <source>
        <dbReference type="SAM" id="MobiDB-lite"/>
    </source>
</evidence>
<accession>A0A940RTC4</accession>
<evidence type="ECO:0000313" key="8">
    <source>
        <dbReference type="EMBL" id="MBP0456051.1"/>
    </source>
</evidence>
<dbReference type="InterPro" id="IPR017937">
    <property type="entry name" value="Thioredoxin_CS"/>
</dbReference>
<dbReference type="GO" id="GO:0016491">
    <property type="term" value="F:oxidoreductase activity"/>
    <property type="evidence" value="ECO:0007669"/>
    <property type="project" value="InterPro"/>
</dbReference>
<dbReference type="InterPro" id="IPR050553">
    <property type="entry name" value="Thioredoxin_ResA/DsbE_sf"/>
</dbReference>
<dbReference type="PANTHER" id="PTHR42852:SF6">
    <property type="entry name" value="THIOL:DISULFIDE INTERCHANGE PROTEIN DSBE"/>
    <property type="match status" value="1"/>
</dbReference>
<dbReference type="PROSITE" id="PS51352">
    <property type="entry name" value="THIOREDOXIN_2"/>
    <property type="match status" value="1"/>
</dbReference>
<dbReference type="Pfam" id="PF08534">
    <property type="entry name" value="Redoxin"/>
    <property type="match status" value="1"/>
</dbReference>
<comment type="subcellular location">
    <subcellularLocation>
        <location evidence="1">Cell envelope</location>
    </subcellularLocation>
</comment>
<dbReference type="InterPro" id="IPR036249">
    <property type="entry name" value="Thioredoxin-like_sf"/>
</dbReference>
<dbReference type="AlphaFoldDB" id="A0A940RTC4"/>
<dbReference type="Gene3D" id="3.40.30.10">
    <property type="entry name" value="Glutaredoxin"/>
    <property type="match status" value="1"/>
</dbReference>
<dbReference type="EMBL" id="JAGIQL010000002">
    <property type="protein sequence ID" value="MBP0456051.1"/>
    <property type="molecule type" value="Genomic_DNA"/>
</dbReference>
<gene>
    <name evidence="8" type="ORF">JFN87_00850</name>
</gene>
<keyword evidence="9" id="KW-1185">Reference proteome</keyword>
<evidence type="ECO:0000256" key="4">
    <source>
        <dbReference type="ARBA" id="ARBA00023157"/>
    </source>
</evidence>
<sequence>MSSRKTLVRRSALGVGVGALLLAGCGTGTTDAGGGSGTKGAAADPGSAAVTKYPVGKRPSAPTLSGTTITGKRLDTADWRGRVIVINVWGSWCAPCRAEAPGLHRIAQETRKLGVEFAGIDTRDNNPAGRAFEATYKIRYPSFADQDGRLVAHFNGIIPISAVPSTAVIDRHGRVAASIVGGVNYTTLRSVVTAAANEGKPKGTGK</sequence>
<evidence type="ECO:0000256" key="3">
    <source>
        <dbReference type="ARBA" id="ARBA00022968"/>
    </source>
</evidence>
<dbReference type="Proteomes" id="UP000670475">
    <property type="component" value="Unassembled WGS sequence"/>
</dbReference>
<proteinExistence type="predicted"/>
<dbReference type="PANTHER" id="PTHR42852">
    <property type="entry name" value="THIOL:DISULFIDE INTERCHANGE PROTEIN DSBE"/>
    <property type="match status" value="1"/>
</dbReference>
<evidence type="ECO:0000313" key="9">
    <source>
        <dbReference type="Proteomes" id="UP000670475"/>
    </source>
</evidence>
<protein>
    <submittedName>
        <fullName evidence="8">TlpA family protein disulfide reductase</fullName>
    </submittedName>
</protein>
<evidence type="ECO:0000256" key="2">
    <source>
        <dbReference type="ARBA" id="ARBA00022748"/>
    </source>
</evidence>
<keyword evidence="3" id="KW-0735">Signal-anchor</keyword>
<dbReference type="GO" id="GO:0030313">
    <property type="term" value="C:cell envelope"/>
    <property type="evidence" value="ECO:0007669"/>
    <property type="project" value="UniProtKB-SubCell"/>
</dbReference>
<keyword evidence="4" id="KW-1015">Disulfide bond</keyword>
<feature type="region of interest" description="Disordered" evidence="6">
    <location>
        <begin position="31"/>
        <end position="69"/>
    </location>
</feature>
<comment type="caution">
    <text evidence="8">The sequence shown here is derived from an EMBL/GenBank/DDBJ whole genome shotgun (WGS) entry which is preliminary data.</text>
</comment>
<dbReference type="PROSITE" id="PS51257">
    <property type="entry name" value="PROKAR_LIPOPROTEIN"/>
    <property type="match status" value="1"/>
</dbReference>
<evidence type="ECO:0000256" key="1">
    <source>
        <dbReference type="ARBA" id="ARBA00004196"/>
    </source>
</evidence>
<name>A0A940RTC4_9ACTN</name>